<protein>
    <recommendedName>
        <fullName evidence="9">Transportin-1</fullName>
    </recommendedName>
    <alternativeName>
        <fullName evidence="10">Importin beta-2</fullName>
    </alternativeName>
    <alternativeName>
        <fullName evidence="11">Karyopherin beta-2</fullName>
    </alternativeName>
</protein>
<comment type="similarity">
    <text evidence="8">Belongs to the importin beta family. Importin beta-2 subfamily.</text>
</comment>
<dbReference type="GO" id="GO:0031981">
    <property type="term" value="C:nuclear lumen"/>
    <property type="evidence" value="ECO:0007669"/>
    <property type="project" value="UniProtKB-ARBA"/>
</dbReference>
<organism evidence="14 15">
    <name type="scientific">Adineta ricciae</name>
    <name type="common">Rotifer</name>
    <dbReference type="NCBI Taxonomy" id="249248"/>
    <lineage>
        <taxon>Eukaryota</taxon>
        <taxon>Metazoa</taxon>
        <taxon>Spiralia</taxon>
        <taxon>Gnathifera</taxon>
        <taxon>Rotifera</taxon>
        <taxon>Eurotatoria</taxon>
        <taxon>Bdelloidea</taxon>
        <taxon>Adinetida</taxon>
        <taxon>Adinetidae</taxon>
        <taxon>Adineta</taxon>
    </lineage>
</organism>
<evidence type="ECO:0000256" key="7">
    <source>
        <dbReference type="ARBA" id="ARBA00023242"/>
    </source>
</evidence>
<evidence type="ECO:0000256" key="9">
    <source>
        <dbReference type="ARBA" id="ARBA00067327"/>
    </source>
</evidence>
<dbReference type="Gene3D" id="1.25.10.10">
    <property type="entry name" value="Leucine-rich Repeat Variant"/>
    <property type="match status" value="2"/>
</dbReference>
<evidence type="ECO:0000256" key="8">
    <source>
        <dbReference type="ARBA" id="ARBA00038423"/>
    </source>
</evidence>
<evidence type="ECO:0000256" key="4">
    <source>
        <dbReference type="ARBA" id="ARBA00022490"/>
    </source>
</evidence>
<dbReference type="InterPro" id="IPR011989">
    <property type="entry name" value="ARM-like"/>
</dbReference>
<dbReference type="FunFam" id="1.25.10.10:FF:000028">
    <property type="entry name" value="Transportin-1 isoform 1"/>
    <property type="match status" value="1"/>
</dbReference>
<dbReference type="Pfam" id="PF25574">
    <property type="entry name" value="TPR_IMB1"/>
    <property type="match status" value="1"/>
</dbReference>
<keyword evidence="4" id="KW-0963">Cytoplasm</keyword>
<proteinExistence type="inferred from homology"/>
<dbReference type="GO" id="GO:0006606">
    <property type="term" value="P:protein import into nucleus"/>
    <property type="evidence" value="ECO:0007669"/>
    <property type="project" value="InterPro"/>
</dbReference>
<evidence type="ECO:0000256" key="2">
    <source>
        <dbReference type="ARBA" id="ARBA00004496"/>
    </source>
</evidence>
<evidence type="ECO:0000256" key="1">
    <source>
        <dbReference type="ARBA" id="ARBA00004123"/>
    </source>
</evidence>
<keyword evidence="3" id="KW-0813">Transport</keyword>
<dbReference type="Pfam" id="PF13513">
    <property type="entry name" value="HEAT_EZ"/>
    <property type="match status" value="1"/>
</dbReference>
<feature type="domain" description="Importin N-terminal" evidence="13">
    <location>
        <begin position="32"/>
        <end position="100"/>
    </location>
</feature>
<evidence type="ECO:0000256" key="3">
    <source>
        <dbReference type="ARBA" id="ARBA00022448"/>
    </source>
</evidence>
<feature type="region of interest" description="Disordered" evidence="12">
    <location>
        <begin position="336"/>
        <end position="400"/>
    </location>
</feature>
<dbReference type="GO" id="GO:0005737">
    <property type="term" value="C:cytoplasm"/>
    <property type="evidence" value="ECO:0007669"/>
    <property type="project" value="UniProtKB-SubCell"/>
</dbReference>
<reference evidence="14" key="1">
    <citation type="submission" date="2021-02" db="EMBL/GenBank/DDBJ databases">
        <authorList>
            <person name="Nowell W R."/>
        </authorList>
    </citation>
    <scope>NUCLEOTIDE SEQUENCE</scope>
</reference>
<accession>A0A814GZU1</accession>
<dbReference type="InterPro" id="IPR016024">
    <property type="entry name" value="ARM-type_fold"/>
</dbReference>
<dbReference type="AlphaFoldDB" id="A0A814GZU1"/>
<gene>
    <name evidence="14" type="ORF">EDS130_LOCUS14979</name>
</gene>
<dbReference type="InterPro" id="IPR057672">
    <property type="entry name" value="TPR_IPO4/5"/>
</dbReference>
<dbReference type="InterPro" id="IPR058584">
    <property type="entry name" value="IMB1_TNPO1-like_TPR"/>
</dbReference>
<evidence type="ECO:0000256" key="6">
    <source>
        <dbReference type="ARBA" id="ARBA00022927"/>
    </source>
</evidence>
<evidence type="ECO:0000256" key="10">
    <source>
        <dbReference type="ARBA" id="ARBA00076938"/>
    </source>
</evidence>
<feature type="compositionally biased region" description="Polar residues" evidence="12">
    <location>
        <begin position="355"/>
        <end position="378"/>
    </location>
</feature>
<keyword evidence="5" id="KW-0677">Repeat</keyword>
<comment type="subcellular location">
    <subcellularLocation>
        <location evidence="2">Cytoplasm</location>
    </subcellularLocation>
    <subcellularLocation>
        <location evidence="1">Nucleus</location>
    </subcellularLocation>
</comment>
<evidence type="ECO:0000256" key="12">
    <source>
        <dbReference type="SAM" id="MobiDB-lite"/>
    </source>
</evidence>
<dbReference type="SUPFAM" id="SSF48371">
    <property type="entry name" value="ARM repeat"/>
    <property type="match status" value="1"/>
</dbReference>
<dbReference type="Proteomes" id="UP000663852">
    <property type="component" value="Unassembled WGS sequence"/>
</dbReference>
<dbReference type="GO" id="GO:0031267">
    <property type="term" value="F:small GTPase binding"/>
    <property type="evidence" value="ECO:0007669"/>
    <property type="project" value="InterPro"/>
</dbReference>
<dbReference type="PROSITE" id="PS50166">
    <property type="entry name" value="IMPORTIN_B_NT"/>
    <property type="match status" value="1"/>
</dbReference>
<name>A0A814GZU1_ADIRI</name>
<evidence type="ECO:0000259" key="13">
    <source>
        <dbReference type="PROSITE" id="PS50166"/>
    </source>
</evidence>
<dbReference type="InterPro" id="IPR001494">
    <property type="entry name" value="Importin-beta_N"/>
</dbReference>
<dbReference type="Pfam" id="PF03810">
    <property type="entry name" value="IBN_N"/>
    <property type="match status" value="1"/>
</dbReference>
<comment type="caution">
    <text evidence="14">The sequence shown here is derived from an EMBL/GenBank/DDBJ whole genome shotgun (WGS) entry which is preliminary data.</text>
</comment>
<dbReference type="EMBL" id="CAJNOJ010000062">
    <property type="protein sequence ID" value="CAF1002953.1"/>
    <property type="molecule type" value="Genomic_DNA"/>
</dbReference>
<dbReference type="OrthoDB" id="951172at2759"/>
<keyword evidence="7" id="KW-0539">Nucleus</keyword>
<feature type="compositionally biased region" description="Acidic residues" evidence="12">
    <location>
        <begin position="383"/>
        <end position="394"/>
    </location>
</feature>
<dbReference type="InterPro" id="IPR040122">
    <property type="entry name" value="Importin_beta"/>
</dbReference>
<dbReference type="PANTHER" id="PTHR10527">
    <property type="entry name" value="IMPORTIN BETA"/>
    <property type="match status" value="1"/>
</dbReference>
<dbReference type="Pfam" id="PF25780">
    <property type="entry name" value="TPR_IPO5"/>
    <property type="match status" value="1"/>
</dbReference>
<evidence type="ECO:0000313" key="14">
    <source>
        <dbReference type="EMBL" id="CAF1002953.1"/>
    </source>
</evidence>
<evidence type="ECO:0000256" key="5">
    <source>
        <dbReference type="ARBA" id="ARBA00022737"/>
    </source>
</evidence>
<evidence type="ECO:0000313" key="15">
    <source>
        <dbReference type="Proteomes" id="UP000663852"/>
    </source>
</evidence>
<sequence length="916" mass="103901">MSWQPGQVDDLQQILTLLRQSQSPDTQIQRQVQARLESLNQYPDFNKYLVYILTKLLDEQEATRSLSGLILKNNAKSHYEKFPDDVRSYIKQECISALGDRSPLIRATVGILITTIVTKGSLEQWPTLLEHLYSCLDSPDVNLCEGAFGALQKVCEDSADQLENAPSQPLNVLIPKFIQFFLHSHPKIRSHAIACVNEFITPRATALMSNIDLFLENLFQLANDTDSDVRKHVCRALVMLIEVRIERLIPHMQQIIEYMLLTSQDADDTVALEACEFWLMIADQPICRDVLQPYLDKLLPILCKNMKYSEIDVIILQGDIDEDEHIPDRIEDIRPRFHRARTRQHAPNLLDDNDGTSQPNNATDTNNNSTPANSQTDQHLQHDDDEDDDDDDESGVSTDQATEWNLRKCSAAALDILSNVFRETILPILLPILREMLFHSDWQIKESGILVLGAIAEGCTYGLTPHLPDLVDYLIKCLNDKKPLVRSITCWTLSRYSTWVVHNEVEQNKFLIPLMSELLKRILDANKKVQEAACSAFATLEEEACVQMVPYLKQILETLVHAFRKYQAKNLLILYDAIGTLADSVGTHLNRPDYIQLLMPPLIDRWNALRNDDKDLFPLLECLSSIATALQTGFFPYCEPVFVRCIVLVQQTLEANGTDSQLDKDFMIVALDLLSGLAEGLGSNIDSLVEQSNLLSLLERCAQDPMAEVRQSSFALLGDLTKACFHHVRKHLNFFLPLLTQNLNPHHVSVCNNAIWAIGEIAIQIGAEIQPFVSVILESLIMIVNRNNTPKTLLENTAITIGRLGLVCPTDVSSQLARFIRPWCVALRNIRDNDEKDSAFRGICNMIVLNPLGVTNDFIYVCDAIASWEKPPMELHAKFRDILHSFKQEFGVEQWKQLTDRFPVPLKQRLQIHYGV</sequence>
<dbReference type="SMART" id="SM00913">
    <property type="entry name" value="IBN_N"/>
    <property type="match status" value="1"/>
</dbReference>
<keyword evidence="6" id="KW-0653">Protein transport</keyword>
<evidence type="ECO:0000256" key="11">
    <source>
        <dbReference type="ARBA" id="ARBA00080641"/>
    </source>
</evidence>